<dbReference type="Proteomes" id="UP001153365">
    <property type="component" value="Unassembled WGS sequence"/>
</dbReference>
<sequence>MILTRRFKDIMNQNHQKETYQHTGSSQYQSSSSRTIQPDDAGLSDGNYAN</sequence>
<dbReference type="AlphaFoldDB" id="A0AAV0AJ17"/>
<comment type="caution">
    <text evidence="2">The sequence shown here is derived from an EMBL/GenBank/DDBJ whole genome shotgun (WGS) entry which is preliminary data.</text>
</comment>
<reference evidence="2" key="1">
    <citation type="submission" date="2022-06" db="EMBL/GenBank/DDBJ databases">
        <authorList>
            <consortium name="SYNGENTA / RWTH Aachen University"/>
        </authorList>
    </citation>
    <scope>NUCLEOTIDE SEQUENCE</scope>
</reference>
<gene>
    <name evidence="2" type="ORF">PPACK8108_LOCUS1667</name>
</gene>
<protein>
    <submittedName>
        <fullName evidence="2">Uncharacterized protein</fullName>
    </submittedName>
</protein>
<organism evidence="2 3">
    <name type="scientific">Phakopsora pachyrhizi</name>
    <name type="common">Asian soybean rust disease fungus</name>
    <dbReference type="NCBI Taxonomy" id="170000"/>
    <lineage>
        <taxon>Eukaryota</taxon>
        <taxon>Fungi</taxon>
        <taxon>Dikarya</taxon>
        <taxon>Basidiomycota</taxon>
        <taxon>Pucciniomycotina</taxon>
        <taxon>Pucciniomycetes</taxon>
        <taxon>Pucciniales</taxon>
        <taxon>Phakopsoraceae</taxon>
        <taxon>Phakopsora</taxon>
    </lineage>
</organism>
<evidence type="ECO:0000256" key="1">
    <source>
        <dbReference type="SAM" id="MobiDB-lite"/>
    </source>
</evidence>
<evidence type="ECO:0000313" key="2">
    <source>
        <dbReference type="EMBL" id="CAH7667263.1"/>
    </source>
</evidence>
<proteinExistence type="predicted"/>
<name>A0AAV0AJ17_PHAPC</name>
<feature type="region of interest" description="Disordered" evidence="1">
    <location>
        <begin position="1"/>
        <end position="50"/>
    </location>
</feature>
<keyword evidence="3" id="KW-1185">Reference proteome</keyword>
<accession>A0AAV0AJ17</accession>
<dbReference type="EMBL" id="CALTRL010000230">
    <property type="protein sequence ID" value="CAH7667263.1"/>
    <property type="molecule type" value="Genomic_DNA"/>
</dbReference>
<evidence type="ECO:0000313" key="3">
    <source>
        <dbReference type="Proteomes" id="UP001153365"/>
    </source>
</evidence>